<proteinExistence type="predicted"/>
<accession>A0ABR3WGQ8</accession>
<reference evidence="1 2" key="1">
    <citation type="journal article" date="2024" name="IMA Fungus">
        <title>IMA Genome - F19 : A genome assembly and annotation guide to empower mycologists, including annotated draft genome sequences of Ceratocystis pirilliformis, Diaporthe australafricana, Fusarium ophioides, Paecilomyces lecythidis, and Sporothrix stenoceras.</title>
        <authorList>
            <person name="Aylward J."/>
            <person name="Wilson A.M."/>
            <person name="Visagie C.M."/>
            <person name="Spraker J."/>
            <person name="Barnes I."/>
            <person name="Buitendag C."/>
            <person name="Ceriani C."/>
            <person name="Del Mar Angel L."/>
            <person name="du Plessis D."/>
            <person name="Fuchs T."/>
            <person name="Gasser K."/>
            <person name="Kramer D."/>
            <person name="Li W."/>
            <person name="Munsamy K."/>
            <person name="Piso A."/>
            <person name="Price J.L."/>
            <person name="Sonnekus B."/>
            <person name="Thomas C."/>
            <person name="van der Nest A."/>
            <person name="van Dijk A."/>
            <person name="van Heerden A."/>
            <person name="van Vuuren N."/>
            <person name="Yilmaz N."/>
            <person name="Duong T.A."/>
            <person name="van der Merwe N.A."/>
            <person name="Wingfield M.J."/>
            <person name="Wingfield B.D."/>
        </authorList>
    </citation>
    <scope>NUCLEOTIDE SEQUENCE [LARGE SCALE GENOMIC DNA]</scope>
    <source>
        <strain evidence="1 2">CMW 18300</strain>
    </source>
</reference>
<protein>
    <recommendedName>
        <fullName evidence="3">Interferon-induced 6-16</fullName>
    </recommendedName>
</protein>
<dbReference type="EMBL" id="JAWRVE010000085">
    <property type="protein sequence ID" value="KAL1861569.1"/>
    <property type="molecule type" value="Genomic_DNA"/>
</dbReference>
<keyword evidence="2" id="KW-1185">Reference proteome</keyword>
<sequence length="178" mass="16929">MNSLMTATEAGITAVKWAAQPEIHRAALLTVTEKGKQLTKAAPGAASQAGLANVRTQAAGWVTANPGTAACIAVGAVGVPFIVAPMAAAAPVLGAAGFGSSGIVGGSVAAGSMGSGVAAGSAFAYVQSAAMGGYGVAAVSGAVQGAGAAVAGISGGLATWIQRKGSNKQKDSDKTEES</sequence>
<comment type="caution">
    <text evidence="1">The sequence shown here is derived from an EMBL/GenBank/DDBJ whole genome shotgun (WGS) entry which is preliminary data.</text>
</comment>
<dbReference type="InterPro" id="IPR038213">
    <property type="entry name" value="IFI6/IFI27-like_sf"/>
</dbReference>
<evidence type="ECO:0008006" key="3">
    <source>
        <dbReference type="Google" id="ProtNLM"/>
    </source>
</evidence>
<dbReference type="Gene3D" id="6.10.110.10">
    <property type="match status" value="1"/>
</dbReference>
<dbReference type="Proteomes" id="UP001583177">
    <property type="component" value="Unassembled WGS sequence"/>
</dbReference>
<gene>
    <name evidence="1" type="ORF">Daus18300_008832</name>
</gene>
<organism evidence="1 2">
    <name type="scientific">Diaporthe australafricana</name>
    <dbReference type="NCBI Taxonomy" id="127596"/>
    <lineage>
        <taxon>Eukaryota</taxon>
        <taxon>Fungi</taxon>
        <taxon>Dikarya</taxon>
        <taxon>Ascomycota</taxon>
        <taxon>Pezizomycotina</taxon>
        <taxon>Sordariomycetes</taxon>
        <taxon>Sordariomycetidae</taxon>
        <taxon>Diaporthales</taxon>
        <taxon>Diaporthaceae</taxon>
        <taxon>Diaporthe</taxon>
    </lineage>
</organism>
<evidence type="ECO:0000313" key="2">
    <source>
        <dbReference type="Proteomes" id="UP001583177"/>
    </source>
</evidence>
<evidence type="ECO:0000313" key="1">
    <source>
        <dbReference type="EMBL" id="KAL1861569.1"/>
    </source>
</evidence>
<name>A0ABR3WGQ8_9PEZI</name>